<dbReference type="EMBL" id="LAZR01049330">
    <property type="protein sequence ID" value="KKK89897.1"/>
    <property type="molecule type" value="Genomic_DNA"/>
</dbReference>
<gene>
    <name evidence="2" type="ORF">LCGC14_2728520</name>
</gene>
<evidence type="ECO:0000313" key="2">
    <source>
        <dbReference type="EMBL" id="KKK89897.1"/>
    </source>
</evidence>
<organism evidence="2">
    <name type="scientific">marine sediment metagenome</name>
    <dbReference type="NCBI Taxonomy" id="412755"/>
    <lineage>
        <taxon>unclassified sequences</taxon>
        <taxon>metagenomes</taxon>
        <taxon>ecological metagenomes</taxon>
    </lineage>
</organism>
<evidence type="ECO:0000256" key="1">
    <source>
        <dbReference type="SAM" id="MobiDB-lite"/>
    </source>
</evidence>
<reference evidence="2" key="1">
    <citation type="journal article" date="2015" name="Nature">
        <title>Complex archaea that bridge the gap between prokaryotes and eukaryotes.</title>
        <authorList>
            <person name="Spang A."/>
            <person name="Saw J.H."/>
            <person name="Jorgensen S.L."/>
            <person name="Zaremba-Niedzwiedzka K."/>
            <person name="Martijn J."/>
            <person name="Lind A.E."/>
            <person name="van Eijk R."/>
            <person name="Schleper C."/>
            <person name="Guy L."/>
            <person name="Ettema T.J."/>
        </authorList>
    </citation>
    <scope>NUCLEOTIDE SEQUENCE</scope>
</reference>
<name>A0A0F8Z816_9ZZZZ</name>
<dbReference type="AlphaFoldDB" id="A0A0F8Z816"/>
<feature type="region of interest" description="Disordered" evidence="1">
    <location>
        <begin position="47"/>
        <end position="110"/>
    </location>
</feature>
<sequence length="110" mass="11882">MGITDSAQREQALTQDAMQLAHIALQNGTSPAEMAYKIAQERGYKIPAKSTTGDDKLASIQKGQEKSTSLSNAGGSEERIPDAEALANMDDREFDEAMKSGSWDKIMSKS</sequence>
<proteinExistence type="predicted"/>
<comment type="caution">
    <text evidence="2">The sequence shown here is derived from an EMBL/GenBank/DDBJ whole genome shotgun (WGS) entry which is preliminary data.</text>
</comment>
<feature type="compositionally biased region" description="Basic and acidic residues" evidence="1">
    <location>
        <begin position="89"/>
        <end position="98"/>
    </location>
</feature>
<protein>
    <submittedName>
        <fullName evidence="2">Uncharacterized protein</fullName>
    </submittedName>
</protein>
<accession>A0A0F8Z816</accession>